<dbReference type="KEGG" id="tsin:OXH18_04315"/>
<evidence type="ECO:0000313" key="2">
    <source>
        <dbReference type="EMBL" id="WAL61231.1"/>
    </source>
</evidence>
<gene>
    <name evidence="2" type="ORF">OXH18_04315</name>
</gene>
<organism evidence="2 3">
    <name type="scientific">Thermocoleostomius sinensis A174</name>
    <dbReference type="NCBI Taxonomy" id="2016057"/>
    <lineage>
        <taxon>Bacteria</taxon>
        <taxon>Bacillati</taxon>
        <taxon>Cyanobacteriota</taxon>
        <taxon>Cyanophyceae</taxon>
        <taxon>Oculatellales</taxon>
        <taxon>Oculatellaceae</taxon>
        <taxon>Thermocoleostomius</taxon>
    </lineage>
</organism>
<evidence type="ECO:0008006" key="4">
    <source>
        <dbReference type="Google" id="ProtNLM"/>
    </source>
</evidence>
<evidence type="ECO:0000256" key="1">
    <source>
        <dbReference type="SAM" id="MobiDB-lite"/>
    </source>
</evidence>
<dbReference type="EMBL" id="CP113797">
    <property type="protein sequence ID" value="WAL61231.1"/>
    <property type="molecule type" value="Genomic_DNA"/>
</dbReference>
<protein>
    <recommendedName>
        <fullName evidence="4">DDE transposase family protein</fullName>
    </recommendedName>
</protein>
<sequence>MMTNSDAWYVVKQPDGHCEIVRLDAGQALSAAAQSDQPEQTEPEHWGPFDSQGQAIARRVGLIRAGKCQPL</sequence>
<dbReference type="Proteomes" id="UP001163152">
    <property type="component" value="Chromosome"/>
</dbReference>
<name>A0A9E9C5K0_9CYAN</name>
<reference evidence="2" key="1">
    <citation type="submission" date="2022-12" db="EMBL/GenBank/DDBJ databases">
        <title>Polyphasic identification of a Novel Hot-Spring Cyanobacterium Ocullathermofonsia sinensis gen nov. sp. nov. and Genomic Insights on its Adaptations to the Thermal Habitat.</title>
        <authorList>
            <person name="Daroch M."/>
            <person name="Tang J."/>
            <person name="Jiang Y."/>
        </authorList>
    </citation>
    <scope>NUCLEOTIDE SEQUENCE</scope>
    <source>
        <strain evidence="2">PKUAC-SCTA174</strain>
    </source>
</reference>
<accession>A0A9E9C5K0</accession>
<feature type="region of interest" description="Disordered" evidence="1">
    <location>
        <begin position="29"/>
        <end position="50"/>
    </location>
</feature>
<keyword evidence="3" id="KW-1185">Reference proteome</keyword>
<evidence type="ECO:0000313" key="3">
    <source>
        <dbReference type="Proteomes" id="UP001163152"/>
    </source>
</evidence>
<dbReference type="AlphaFoldDB" id="A0A9E9C5K0"/>
<proteinExistence type="predicted"/>